<evidence type="ECO:0000256" key="1">
    <source>
        <dbReference type="ARBA" id="ARBA00004496"/>
    </source>
</evidence>
<proteinExistence type="inferred from homology"/>
<evidence type="ECO:0000313" key="10">
    <source>
        <dbReference type="Proteomes" id="UP000051249"/>
    </source>
</evidence>
<dbReference type="EMBL" id="JQCQ01000025">
    <property type="protein sequence ID" value="KRO24628.1"/>
    <property type="molecule type" value="Genomic_DNA"/>
</dbReference>
<evidence type="ECO:0000259" key="8">
    <source>
        <dbReference type="PROSITE" id="PS50995"/>
    </source>
</evidence>
<dbReference type="PROSITE" id="PS50995">
    <property type="entry name" value="HTH_MARR_2"/>
    <property type="match status" value="1"/>
</dbReference>
<dbReference type="AlphaFoldDB" id="A0A0R2NFN8"/>
<keyword evidence="10" id="KW-1185">Reference proteome</keyword>
<comment type="subcellular location">
    <subcellularLocation>
        <location evidence="1">Cytoplasm</location>
    </subcellularLocation>
</comment>
<evidence type="ECO:0000313" key="9">
    <source>
        <dbReference type="EMBL" id="KRO24628.1"/>
    </source>
</evidence>
<evidence type="ECO:0000256" key="7">
    <source>
        <dbReference type="ARBA" id="ARBA00047207"/>
    </source>
</evidence>
<dbReference type="InterPro" id="IPR000835">
    <property type="entry name" value="HTH_MarR-typ"/>
</dbReference>
<dbReference type="InterPro" id="IPR055166">
    <property type="entry name" value="Transc_reg_Sar_Rot_HTH"/>
</dbReference>
<comment type="similarity">
    <text evidence="5">Belongs to the SarZ family.</text>
</comment>
<dbReference type="SUPFAM" id="SSF46785">
    <property type="entry name" value="Winged helix' DNA-binding domain"/>
    <property type="match status" value="1"/>
</dbReference>
<dbReference type="GO" id="GO:0005737">
    <property type="term" value="C:cytoplasm"/>
    <property type="evidence" value="ECO:0007669"/>
    <property type="project" value="UniProtKB-SubCell"/>
</dbReference>
<dbReference type="InterPro" id="IPR036390">
    <property type="entry name" value="WH_DNA-bd_sf"/>
</dbReference>
<dbReference type="InterPro" id="IPR036388">
    <property type="entry name" value="WH-like_DNA-bd_sf"/>
</dbReference>
<protein>
    <recommendedName>
        <fullName evidence="6">HTH-type transcriptional regulator SarZ</fullName>
    </recommendedName>
    <alternativeName>
        <fullName evidence="7">Staphylococcal accessory regulator Z</fullName>
    </alternativeName>
</protein>
<dbReference type="Pfam" id="PF22381">
    <property type="entry name" value="Staph_reg_Sar_Rot"/>
    <property type="match status" value="1"/>
</dbReference>
<dbReference type="PANTHER" id="PTHR42756:SF1">
    <property type="entry name" value="TRANSCRIPTIONAL REPRESSOR OF EMRAB OPERON"/>
    <property type="match status" value="1"/>
</dbReference>
<feature type="domain" description="HTH marR-type" evidence="8">
    <location>
        <begin position="12"/>
        <end position="148"/>
    </location>
</feature>
<dbReference type="GO" id="GO:0003700">
    <property type="term" value="F:DNA-binding transcription factor activity"/>
    <property type="evidence" value="ECO:0007669"/>
    <property type="project" value="InterPro"/>
</dbReference>
<organism evidence="9 10">
    <name type="scientific">Pediococcus argentinicus</name>
    <dbReference type="NCBI Taxonomy" id="480391"/>
    <lineage>
        <taxon>Bacteria</taxon>
        <taxon>Bacillati</taxon>
        <taxon>Bacillota</taxon>
        <taxon>Bacilli</taxon>
        <taxon>Lactobacillales</taxon>
        <taxon>Lactobacillaceae</taxon>
        <taxon>Pediococcus</taxon>
    </lineage>
</organism>
<comment type="caution">
    <text evidence="9">The sequence shown here is derived from an EMBL/GenBank/DDBJ whole genome shotgun (WGS) entry which is preliminary data.</text>
</comment>
<accession>A0A0R2NFN8</accession>
<dbReference type="Proteomes" id="UP000051249">
    <property type="component" value="Unassembled WGS sequence"/>
</dbReference>
<keyword evidence="4" id="KW-0804">Transcription</keyword>
<evidence type="ECO:0000256" key="4">
    <source>
        <dbReference type="ARBA" id="ARBA00023163"/>
    </source>
</evidence>
<evidence type="ECO:0000256" key="3">
    <source>
        <dbReference type="ARBA" id="ARBA00023125"/>
    </source>
</evidence>
<dbReference type="Gene3D" id="1.10.10.10">
    <property type="entry name" value="Winged helix-like DNA-binding domain superfamily/Winged helix DNA-binding domain"/>
    <property type="match status" value="1"/>
</dbReference>
<evidence type="ECO:0000256" key="5">
    <source>
        <dbReference type="ARBA" id="ARBA00046337"/>
    </source>
</evidence>
<name>A0A0R2NFN8_9LACO</name>
<dbReference type="PATRIC" id="fig|480391.4.peg.843"/>
<dbReference type="OrthoDB" id="2309055at2"/>
<keyword evidence="3" id="KW-0238">DNA-binding</keyword>
<sequence length="187" mass="21573">MEGLVMVSSIERQELADRLAEFGMVEHIADDVLHRSHHDRGVEHRLMFQGQGKILLALSHENGLSQKELSTRLNLTPQSTAEFIGKLSRKHFISKERSEVDKRVYIVKLTDEGREEVQKMAGSAPEFLNVLNDEEIKQFTHILGKLTGALRDEIENADPSWTKRLHQMLLTFVTNREHYGENHSHRR</sequence>
<keyword evidence="2" id="KW-0805">Transcription regulation</keyword>
<gene>
    <name evidence="9" type="ORF">IV88_GL000831</name>
</gene>
<dbReference type="PANTHER" id="PTHR42756">
    <property type="entry name" value="TRANSCRIPTIONAL REGULATOR, MARR"/>
    <property type="match status" value="1"/>
</dbReference>
<dbReference type="GO" id="GO:0003677">
    <property type="term" value="F:DNA binding"/>
    <property type="evidence" value="ECO:0007669"/>
    <property type="project" value="UniProtKB-KW"/>
</dbReference>
<evidence type="ECO:0000256" key="2">
    <source>
        <dbReference type="ARBA" id="ARBA00023015"/>
    </source>
</evidence>
<reference evidence="9 10" key="1">
    <citation type="journal article" date="2015" name="Genome Announc.">
        <title>Expanding the biotechnology potential of lactobacilli through comparative genomics of 213 strains and associated genera.</title>
        <authorList>
            <person name="Sun Z."/>
            <person name="Harris H.M."/>
            <person name="McCann A."/>
            <person name="Guo C."/>
            <person name="Argimon S."/>
            <person name="Zhang W."/>
            <person name="Yang X."/>
            <person name="Jeffery I.B."/>
            <person name="Cooney J.C."/>
            <person name="Kagawa T.F."/>
            <person name="Liu W."/>
            <person name="Song Y."/>
            <person name="Salvetti E."/>
            <person name="Wrobel A."/>
            <person name="Rasinkangas P."/>
            <person name="Parkhill J."/>
            <person name="Rea M.C."/>
            <person name="O'Sullivan O."/>
            <person name="Ritari J."/>
            <person name="Douillard F.P."/>
            <person name="Paul Ross R."/>
            <person name="Yang R."/>
            <person name="Briner A.E."/>
            <person name="Felis G.E."/>
            <person name="de Vos W.M."/>
            <person name="Barrangou R."/>
            <person name="Klaenhammer T.R."/>
            <person name="Caufield P.W."/>
            <person name="Cui Y."/>
            <person name="Zhang H."/>
            <person name="O'Toole P.W."/>
        </authorList>
    </citation>
    <scope>NUCLEOTIDE SEQUENCE [LARGE SCALE GENOMIC DNA]</scope>
    <source>
        <strain evidence="9 10">DSM 23026</strain>
    </source>
</reference>
<dbReference type="SMART" id="SM00347">
    <property type="entry name" value="HTH_MARR"/>
    <property type="match status" value="1"/>
</dbReference>
<evidence type="ECO:0000256" key="6">
    <source>
        <dbReference type="ARBA" id="ARBA00047188"/>
    </source>
</evidence>